<comment type="caution">
    <text evidence="2">The sequence shown here is derived from an EMBL/GenBank/DDBJ whole genome shotgun (WGS) entry which is preliminary data.</text>
</comment>
<feature type="region of interest" description="Disordered" evidence="1">
    <location>
        <begin position="1"/>
        <end position="28"/>
    </location>
</feature>
<dbReference type="Gene3D" id="2.60.40.1120">
    <property type="entry name" value="Carboxypeptidase-like, regulatory domain"/>
    <property type="match status" value="1"/>
</dbReference>
<evidence type="ECO:0000256" key="1">
    <source>
        <dbReference type="SAM" id="MobiDB-lite"/>
    </source>
</evidence>
<dbReference type="AlphaFoldDB" id="A0A3N9X507"/>
<accession>A0A3N9X507</accession>
<dbReference type="SUPFAM" id="SSF49464">
    <property type="entry name" value="Carboxypeptidase regulatory domain-like"/>
    <property type="match status" value="1"/>
</dbReference>
<evidence type="ECO:0000313" key="2">
    <source>
        <dbReference type="EMBL" id="RQX08206.1"/>
    </source>
</evidence>
<evidence type="ECO:0000313" key="3">
    <source>
        <dbReference type="Proteomes" id="UP000266889"/>
    </source>
</evidence>
<name>A0A3N9X507_9ACTN</name>
<keyword evidence="3" id="KW-1185">Reference proteome</keyword>
<feature type="compositionally biased region" description="Low complexity" evidence="1">
    <location>
        <begin position="1"/>
        <end position="11"/>
    </location>
</feature>
<gene>
    <name evidence="2" type="ORF">DLJ58_19070</name>
</gene>
<dbReference type="EMBL" id="QGSY01000200">
    <property type="protein sequence ID" value="RQX08206.1"/>
    <property type="molecule type" value="Genomic_DNA"/>
</dbReference>
<proteinExistence type="predicted"/>
<organism evidence="2 3">
    <name type="scientific">Micromonospora arida</name>
    <dbReference type="NCBI Taxonomy" id="2203715"/>
    <lineage>
        <taxon>Bacteria</taxon>
        <taxon>Bacillati</taxon>
        <taxon>Actinomycetota</taxon>
        <taxon>Actinomycetes</taxon>
        <taxon>Micromonosporales</taxon>
        <taxon>Micromonosporaceae</taxon>
        <taxon>Micromonospora</taxon>
    </lineage>
</organism>
<dbReference type="InterPro" id="IPR008969">
    <property type="entry name" value="CarboxyPept-like_regulatory"/>
</dbReference>
<protein>
    <recommendedName>
        <fullName evidence="4">Carboxypeptidase regulatory-like domain-containing protein</fullName>
    </recommendedName>
</protein>
<dbReference type="Proteomes" id="UP000266889">
    <property type="component" value="Unassembled WGS sequence"/>
</dbReference>
<sequence>MSDPFRWASPPVRRRERRWSPPRDAMSNRCRARRVRGRTSDPGGVGGNACGNGRHRDIDRFGSPEHRYVRLNLPRRWKDIPVSRALLRHLTVAIAAALLVGEAAAPAAARTPGSSAPGGVRTVVRDATSGAPVPRACAALVPVDAAALAAVTLGEDQLGRYGGCADELGVLVSGDVAPGRYRLLVRPYDTTTHGWQWVGRHGGTGDRERAQVVQVRAGTVTDAPTVRLDPPGTVVGVVTDAATGAPVNRARVMVVPYVPHPKYDDHGPTTDEDGRYTISGLGPYHWPVQFAAAGLATVWSGGVGGRQQARPVRVRAHQTATLNQALPAGTPLGGAVVVDELATYAQVIAFDTATGDLAGVADVGSGYALRLLPGQRVKLRCDCAYAPPVWHRDAAGFDAATVVRVRRAPVVVDFNLD</sequence>
<reference evidence="2 3" key="1">
    <citation type="submission" date="2018-05" db="EMBL/GenBank/DDBJ databases">
        <title>Micromonospora from Atacama Desert.</title>
        <authorList>
            <person name="Carro L."/>
            <person name="Goodfellow M."/>
            <person name="Klenk H.-P."/>
        </authorList>
    </citation>
    <scope>NUCLEOTIDE SEQUENCE [LARGE SCALE GENOMIC DNA]</scope>
    <source>
        <strain evidence="2 3">LB32</strain>
    </source>
</reference>
<evidence type="ECO:0008006" key="4">
    <source>
        <dbReference type="Google" id="ProtNLM"/>
    </source>
</evidence>
<dbReference type="Pfam" id="PF13620">
    <property type="entry name" value="CarboxypepD_reg"/>
    <property type="match status" value="1"/>
</dbReference>